<dbReference type="AlphaFoldDB" id="A0A2T1HQA0"/>
<comment type="caution">
    <text evidence="8">The sequence shown here is derived from an EMBL/GenBank/DDBJ whole genome shotgun (WGS) entry which is preliminary data.</text>
</comment>
<evidence type="ECO:0000256" key="1">
    <source>
        <dbReference type="ARBA" id="ARBA00001936"/>
    </source>
</evidence>
<protein>
    <submittedName>
        <fullName evidence="8">3-isopropylmalate dehydrogenase</fullName>
    </submittedName>
</protein>
<dbReference type="Pfam" id="PF00180">
    <property type="entry name" value="Iso_dh"/>
    <property type="match status" value="1"/>
</dbReference>
<name>A0A2T1HQA0_9HYPH</name>
<evidence type="ECO:0000256" key="4">
    <source>
        <dbReference type="ARBA" id="ARBA00023002"/>
    </source>
</evidence>
<reference evidence="9" key="1">
    <citation type="submission" date="2018-03" db="EMBL/GenBank/DDBJ databases">
        <authorList>
            <person name="Sun L."/>
            <person name="Liu H."/>
            <person name="Chen W."/>
            <person name="Huang K."/>
            <person name="Liu W."/>
            <person name="Gao X."/>
        </authorList>
    </citation>
    <scope>NUCLEOTIDE SEQUENCE [LARGE SCALE GENOMIC DNA]</scope>
    <source>
        <strain evidence="9">SH9</strain>
    </source>
</reference>
<proteinExistence type="predicted"/>
<keyword evidence="5" id="KW-0520">NAD</keyword>
<evidence type="ECO:0000259" key="7">
    <source>
        <dbReference type="SMART" id="SM01329"/>
    </source>
</evidence>
<dbReference type="RefSeq" id="WP_106338232.1">
    <property type="nucleotide sequence ID" value="NZ_PVZS01000020.1"/>
</dbReference>
<dbReference type="PANTHER" id="PTHR43275:SF1">
    <property type="entry name" value="D-MALATE DEHYDROGENASE [DECARBOXYLATING]"/>
    <property type="match status" value="1"/>
</dbReference>
<dbReference type="SMART" id="SM01329">
    <property type="entry name" value="Iso_dh"/>
    <property type="match status" value="1"/>
</dbReference>
<keyword evidence="6" id="KW-0464">Manganese</keyword>
<feature type="domain" description="Isopropylmalate dehydrogenase-like" evidence="7">
    <location>
        <begin position="11"/>
        <end position="360"/>
    </location>
</feature>
<dbReference type="GO" id="GO:0016491">
    <property type="term" value="F:oxidoreductase activity"/>
    <property type="evidence" value="ECO:0007669"/>
    <property type="project" value="UniProtKB-KW"/>
</dbReference>
<evidence type="ECO:0000256" key="3">
    <source>
        <dbReference type="ARBA" id="ARBA00022723"/>
    </source>
</evidence>
<dbReference type="GO" id="GO:0046872">
    <property type="term" value="F:metal ion binding"/>
    <property type="evidence" value="ECO:0007669"/>
    <property type="project" value="UniProtKB-KW"/>
</dbReference>
<accession>A0A2T1HQA0</accession>
<dbReference type="EMBL" id="PVZS01000020">
    <property type="protein sequence ID" value="PSC03830.1"/>
    <property type="molecule type" value="Genomic_DNA"/>
</dbReference>
<dbReference type="PANTHER" id="PTHR43275">
    <property type="entry name" value="D-MALATE DEHYDROGENASE [DECARBOXYLATING]"/>
    <property type="match status" value="1"/>
</dbReference>
<evidence type="ECO:0000256" key="6">
    <source>
        <dbReference type="ARBA" id="ARBA00023211"/>
    </source>
</evidence>
<evidence type="ECO:0000256" key="2">
    <source>
        <dbReference type="ARBA" id="ARBA00001946"/>
    </source>
</evidence>
<organism evidence="8 9">
    <name type="scientific">Alsobacter soli</name>
    <dbReference type="NCBI Taxonomy" id="2109933"/>
    <lineage>
        <taxon>Bacteria</taxon>
        <taxon>Pseudomonadati</taxon>
        <taxon>Pseudomonadota</taxon>
        <taxon>Alphaproteobacteria</taxon>
        <taxon>Hyphomicrobiales</taxon>
        <taxon>Alsobacteraceae</taxon>
        <taxon>Alsobacter</taxon>
    </lineage>
</organism>
<dbReference type="Proteomes" id="UP000239772">
    <property type="component" value="Unassembled WGS sequence"/>
</dbReference>
<comment type="cofactor">
    <cofactor evidence="1">
        <name>Mn(2+)</name>
        <dbReference type="ChEBI" id="CHEBI:29035"/>
    </cofactor>
</comment>
<evidence type="ECO:0000313" key="9">
    <source>
        <dbReference type="Proteomes" id="UP000239772"/>
    </source>
</evidence>
<keyword evidence="9" id="KW-1185">Reference proteome</keyword>
<evidence type="ECO:0000256" key="5">
    <source>
        <dbReference type="ARBA" id="ARBA00023027"/>
    </source>
</evidence>
<sequence length="371" mass="39795">MPNSAHKNSISIAVMPGDGIGPEVMKPAIALMDRALERTGGPKLSYEELDAGAECYRRTGTPMSEEVFEKAAAADAILFGAMGLPDVRRPDGIEIAPQLDLRFRLELFAGVRPVRTIPGAPTPLADPRAKNLDFVLIRESTEGLFTSRGKGEVTPDYVRETWEITRAGSERLFDFALQLGRRRKAKGSPGSVACVDKSGVFRAFAFFRQIFFERAKAFPDIDARAFNVDATALDLIRRPWIFDVLVTENQFGDILSDAGAALMGGMGMAPSADIGLTHGLFQPCHGTAPDIVGMGKANPTAMILSAAMMLDWLGETKQLPSCGAAADLLQRAVDAAFAPGDLRPFELGGEAGTQAITDRVATQLEALPLEA</sequence>
<keyword evidence="3" id="KW-0479">Metal-binding</keyword>
<dbReference type="InterPro" id="IPR050501">
    <property type="entry name" value="ICDH/IPMDH"/>
</dbReference>
<dbReference type="Gene3D" id="3.40.718.10">
    <property type="entry name" value="Isopropylmalate Dehydrogenase"/>
    <property type="match status" value="1"/>
</dbReference>
<dbReference type="SUPFAM" id="SSF53659">
    <property type="entry name" value="Isocitrate/Isopropylmalate dehydrogenase-like"/>
    <property type="match status" value="1"/>
</dbReference>
<dbReference type="OrthoDB" id="9767905at2"/>
<dbReference type="InterPro" id="IPR024084">
    <property type="entry name" value="IsoPropMal-DH-like_dom"/>
</dbReference>
<evidence type="ECO:0000313" key="8">
    <source>
        <dbReference type="EMBL" id="PSC03830.1"/>
    </source>
</evidence>
<comment type="cofactor">
    <cofactor evidence="2">
        <name>Mg(2+)</name>
        <dbReference type="ChEBI" id="CHEBI:18420"/>
    </cofactor>
</comment>
<gene>
    <name evidence="8" type="ORF">SLNSH_17120</name>
</gene>
<keyword evidence="4" id="KW-0560">Oxidoreductase</keyword>